<name>A0A6P2BNC4_9ACTN</name>
<feature type="domain" description="Lysyl-tRNA synthetase N-terminal transmembrane region" evidence="9">
    <location>
        <begin position="42"/>
        <end position="246"/>
    </location>
</feature>
<keyword evidence="3 7" id="KW-0812">Transmembrane</keyword>
<feature type="transmembrane region" description="Helical" evidence="7">
    <location>
        <begin position="173"/>
        <end position="191"/>
    </location>
</feature>
<dbReference type="GO" id="GO:0016755">
    <property type="term" value="F:aminoacyltransferase activity"/>
    <property type="evidence" value="ECO:0007669"/>
    <property type="project" value="TreeGrafter"/>
</dbReference>
<dbReference type="EMBL" id="RPFW01000010">
    <property type="protein sequence ID" value="TVZ00127.1"/>
    <property type="molecule type" value="Genomic_DNA"/>
</dbReference>
<dbReference type="InterPro" id="IPR031553">
    <property type="entry name" value="tRNA-synt_2_TM"/>
</dbReference>
<evidence type="ECO:0000256" key="4">
    <source>
        <dbReference type="ARBA" id="ARBA00022989"/>
    </source>
</evidence>
<comment type="caution">
    <text evidence="10">The sequence shown here is derived from an EMBL/GenBank/DDBJ whole genome shotgun (WGS) entry which is preliminary data.</text>
</comment>
<proteinExistence type="predicted"/>
<evidence type="ECO:0000313" key="10">
    <source>
        <dbReference type="EMBL" id="TVZ00127.1"/>
    </source>
</evidence>
<protein>
    <submittedName>
        <fullName evidence="10">DUF2156 domain-containing protein</fullName>
    </submittedName>
</protein>
<feature type="transmembrane region" description="Helical" evidence="7">
    <location>
        <begin position="45"/>
        <end position="67"/>
    </location>
</feature>
<evidence type="ECO:0000259" key="8">
    <source>
        <dbReference type="Pfam" id="PF09924"/>
    </source>
</evidence>
<evidence type="ECO:0000256" key="6">
    <source>
        <dbReference type="SAM" id="MobiDB-lite"/>
    </source>
</evidence>
<feature type="transmembrane region" description="Helical" evidence="7">
    <location>
        <begin position="114"/>
        <end position="131"/>
    </location>
</feature>
<evidence type="ECO:0000256" key="2">
    <source>
        <dbReference type="ARBA" id="ARBA00022475"/>
    </source>
</evidence>
<evidence type="ECO:0000256" key="7">
    <source>
        <dbReference type="SAM" id="Phobius"/>
    </source>
</evidence>
<dbReference type="PANTHER" id="PTHR34697">
    <property type="entry name" value="PHOSPHATIDYLGLYCEROL LYSYLTRANSFERASE"/>
    <property type="match status" value="1"/>
</dbReference>
<feature type="compositionally biased region" description="Basic and acidic residues" evidence="6">
    <location>
        <begin position="1"/>
        <end position="31"/>
    </location>
</feature>
<dbReference type="PANTHER" id="PTHR34697:SF2">
    <property type="entry name" value="PHOSPHATIDYLGLYCEROL LYSYLTRANSFERASE"/>
    <property type="match status" value="1"/>
</dbReference>
<dbReference type="Pfam" id="PF09924">
    <property type="entry name" value="LPG_synthase_C"/>
    <property type="match status" value="1"/>
</dbReference>
<feature type="transmembrane region" description="Helical" evidence="7">
    <location>
        <begin position="137"/>
        <end position="153"/>
    </location>
</feature>
<organism evidence="10 11">
    <name type="scientific">Trebonia kvetii</name>
    <dbReference type="NCBI Taxonomy" id="2480626"/>
    <lineage>
        <taxon>Bacteria</taxon>
        <taxon>Bacillati</taxon>
        <taxon>Actinomycetota</taxon>
        <taxon>Actinomycetes</taxon>
        <taxon>Streptosporangiales</taxon>
        <taxon>Treboniaceae</taxon>
        <taxon>Trebonia</taxon>
    </lineage>
</organism>
<evidence type="ECO:0000256" key="1">
    <source>
        <dbReference type="ARBA" id="ARBA00004651"/>
    </source>
</evidence>
<feature type="transmembrane region" description="Helical" evidence="7">
    <location>
        <begin position="228"/>
        <end position="249"/>
    </location>
</feature>
<dbReference type="OrthoDB" id="9801152at2"/>
<evidence type="ECO:0000256" key="5">
    <source>
        <dbReference type="ARBA" id="ARBA00023136"/>
    </source>
</evidence>
<dbReference type="GO" id="GO:0055091">
    <property type="term" value="P:phospholipid homeostasis"/>
    <property type="evidence" value="ECO:0007669"/>
    <property type="project" value="TreeGrafter"/>
</dbReference>
<keyword evidence="4 7" id="KW-1133">Transmembrane helix</keyword>
<dbReference type="InterPro" id="IPR024320">
    <property type="entry name" value="LPG_synthase_C"/>
</dbReference>
<feature type="region of interest" description="Disordered" evidence="6">
    <location>
        <begin position="1"/>
        <end position="35"/>
    </location>
</feature>
<dbReference type="AlphaFoldDB" id="A0A6P2BNC4"/>
<dbReference type="InterPro" id="IPR051211">
    <property type="entry name" value="PG_lysyltransferase"/>
</dbReference>
<evidence type="ECO:0000313" key="11">
    <source>
        <dbReference type="Proteomes" id="UP000460272"/>
    </source>
</evidence>
<dbReference type="GO" id="GO:0005886">
    <property type="term" value="C:plasma membrane"/>
    <property type="evidence" value="ECO:0007669"/>
    <property type="project" value="UniProtKB-SubCell"/>
</dbReference>
<dbReference type="Proteomes" id="UP000460272">
    <property type="component" value="Unassembled WGS sequence"/>
</dbReference>
<comment type="subcellular location">
    <subcellularLocation>
        <location evidence="1">Cell membrane</location>
        <topology evidence="1">Multi-pass membrane protein</topology>
    </subcellularLocation>
</comment>
<feature type="transmembrane region" description="Helical" evidence="7">
    <location>
        <begin position="87"/>
        <end position="107"/>
    </location>
</feature>
<evidence type="ECO:0000259" key="9">
    <source>
        <dbReference type="Pfam" id="PF16995"/>
    </source>
</evidence>
<evidence type="ECO:0000256" key="3">
    <source>
        <dbReference type="ARBA" id="ARBA00022692"/>
    </source>
</evidence>
<keyword evidence="2" id="KW-1003">Cell membrane</keyword>
<dbReference type="Pfam" id="PF16995">
    <property type="entry name" value="tRNA-synt_2_TM"/>
    <property type="match status" value="1"/>
</dbReference>
<keyword evidence="11" id="KW-1185">Reference proteome</keyword>
<keyword evidence="5 7" id="KW-0472">Membrane</keyword>
<feature type="domain" description="Phosphatidylglycerol lysyltransferase C-terminal" evidence="8">
    <location>
        <begin position="267"/>
        <end position="565"/>
    </location>
</feature>
<reference evidence="10 11" key="1">
    <citation type="submission" date="2018-11" db="EMBL/GenBank/DDBJ databases">
        <title>Trebonia kvetii gen.nov., sp.nov., a novel acidophilic actinobacterium, and proposal of the new actinobacterial family Treboniaceae fam. nov.</title>
        <authorList>
            <person name="Rapoport D."/>
            <person name="Sagova-Mareckova M."/>
            <person name="Sedlacek I."/>
            <person name="Provaznik J."/>
            <person name="Kralova S."/>
            <person name="Pavlinic D."/>
            <person name="Benes V."/>
            <person name="Kopecky J."/>
        </authorList>
    </citation>
    <scope>NUCLEOTIDE SEQUENCE [LARGE SCALE GENOMIC DNA]</scope>
    <source>
        <strain evidence="10 11">15Tr583</strain>
    </source>
</reference>
<accession>A0A6P2BNC4</accession>
<sequence>MTTLLHRDPGPDKRLHMTESTSAERSDRDIKPGPPAIKSSTRLTWIPVVAALLTFLIGVSDVLAVFKPDWHERLHKFSEVVPGSLTNAARASDVIIGLLLLMLARGLRRRKRSAWQAVIALLAFNIVVHFLHFPHLLSISAFVGIVLLGVLLWRHGDFYAVGDPRSRRTVLQVFVVLVVMDFAIGLGYLAVGPLAGTYTFTERFQDVLYELFGVYGRVQWAVDGRADLYHILTSALGAFTLVATIYLFLRSAKPRARLAAADAVRIRDLLNRYGDRDSLGYFALRDDKSVIWSASGKAGICYRVVAGVMLASGDPLGDSEAWPGAISAFLTEAERHAWRPAVMGCSELGAEVWCREGGLTALELGDEAIVNVGEFSLAGRQMRNVRQMVNRVAKNGYAAEVRRVGDIPRPELDGIIREADLWRGTQVERGFSMALGRLGAPGDEACVLVTAKENGVLRAILHFVPWGNDGLSLDLMRRDKTAQAGLNDFLIVEAIKAAPALGIKRVSLNFAMFRAALERGERIGAGPVLKAWRGLLVFLSRWFQIESLYKFNAKFSPVWEPRFFVFPGGRDAPRIAFAALEAEAFLVWPRLGIRRHARRAARALGIGKLRRRVHQRREP</sequence>
<gene>
    <name evidence="10" type="ORF">EAS64_39395</name>
</gene>